<organism evidence="1 2">
    <name type="scientific">Jaapia argillacea MUCL 33604</name>
    <dbReference type="NCBI Taxonomy" id="933084"/>
    <lineage>
        <taxon>Eukaryota</taxon>
        <taxon>Fungi</taxon>
        <taxon>Dikarya</taxon>
        <taxon>Basidiomycota</taxon>
        <taxon>Agaricomycotina</taxon>
        <taxon>Agaricomycetes</taxon>
        <taxon>Agaricomycetidae</taxon>
        <taxon>Jaapiales</taxon>
        <taxon>Jaapiaceae</taxon>
        <taxon>Jaapia</taxon>
    </lineage>
</organism>
<gene>
    <name evidence="1" type="ORF">JAAARDRAFT_32818</name>
</gene>
<dbReference type="EMBL" id="KL197714">
    <property type="protein sequence ID" value="KDQ60416.1"/>
    <property type="molecule type" value="Genomic_DNA"/>
</dbReference>
<keyword evidence="2" id="KW-1185">Reference proteome</keyword>
<name>A0A067QCX9_9AGAM</name>
<dbReference type="InParanoid" id="A0A067QCX9"/>
<sequence>MSRNHTDIPGVYNTTMLYASRHSPLSSLPPHSPRYSLPQRVRLLPNNNQHTTHSTSVLHTYHQSTTLKALLDSLLATLGPLYSTTTFRSVHNPVYPYSHSISVPATQTIVSPTSVTYLKPSYSHSHSSSSYSLNFAIDKSLLGQRKLVVP</sequence>
<dbReference type="AlphaFoldDB" id="A0A067QCX9"/>
<protein>
    <submittedName>
        <fullName evidence="1">Uncharacterized protein</fullName>
    </submittedName>
</protein>
<evidence type="ECO:0000313" key="1">
    <source>
        <dbReference type="EMBL" id="KDQ60416.1"/>
    </source>
</evidence>
<evidence type="ECO:0000313" key="2">
    <source>
        <dbReference type="Proteomes" id="UP000027265"/>
    </source>
</evidence>
<dbReference type="HOGENOM" id="CLU_1740800_0_0_1"/>
<reference evidence="2" key="1">
    <citation type="journal article" date="2014" name="Proc. Natl. Acad. Sci. U.S.A.">
        <title>Extensive sampling of basidiomycete genomes demonstrates inadequacy of the white-rot/brown-rot paradigm for wood decay fungi.</title>
        <authorList>
            <person name="Riley R."/>
            <person name="Salamov A.A."/>
            <person name="Brown D.W."/>
            <person name="Nagy L.G."/>
            <person name="Floudas D."/>
            <person name="Held B.W."/>
            <person name="Levasseur A."/>
            <person name="Lombard V."/>
            <person name="Morin E."/>
            <person name="Otillar R."/>
            <person name="Lindquist E.A."/>
            <person name="Sun H."/>
            <person name="LaButti K.M."/>
            <person name="Schmutz J."/>
            <person name="Jabbour D."/>
            <person name="Luo H."/>
            <person name="Baker S.E."/>
            <person name="Pisabarro A.G."/>
            <person name="Walton J.D."/>
            <person name="Blanchette R.A."/>
            <person name="Henrissat B."/>
            <person name="Martin F."/>
            <person name="Cullen D."/>
            <person name="Hibbett D.S."/>
            <person name="Grigoriev I.V."/>
        </authorList>
    </citation>
    <scope>NUCLEOTIDE SEQUENCE [LARGE SCALE GENOMIC DNA]</scope>
    <source>
        <strain evidence="2">MUCL 33604</strain>
    </source>
</reference>
<proteinExistence type="predicted"/>
<dbReference type="Proteomes" id="UP000027265">
    <property type="component" value="Unassembled WGS sequence"/>
</dbReference>
<accession>A0A067QCX9</accession>